<protein>
    <recommendedName>
        <fullName evidence="2">alpha-L-rhamnosidase</fullName>
        <ecNumber evidence="2">3.2.1.40</ecNumber>
    </recommendedName>
</protein>
<evidence type="ECO:0000259" key="7">
    <source>
        <dbReference type="Pfam" id="PF17389"/>
    </source>
</evidence>
<dbReference type="PANTHER" id="PTHR33307:SF6">
    <property type="entry name" value="ALPHA-RHAMNOSIDASE (EUROFUNG)-RELATED"/>
    <property type="match status" value="1"/>
</dbReference>
<accession>A0ABT3PZJ3</accession>
<dbReference type="PANTHER" id="PTHR33307">
    <property type="entry name" value="ALPHA-RHAMNOSIDASE (EUROFUNG)"/>
    <property type="match status" value="1"/>
</dbReference>
<evidence type="ECO:0000256" key="2">
    <source>
        <dbReference type="ARBA" id="ARBA00012652"/>
    </source>
</evidence>
<dbReference type="Proteomes" id="UP001207337">
    <property type="component" value="Unassembled WGS sequence"/>
</dbReference>
<keyword evidence="10" id="KW-1185">Reference proteome</keyword>
<dbReference type="InterPro" id="IPR008902">
    <property type="entry name" value="Rhamnosid_concanavalin"/>
</dbReference>
<feature type="domain" description="Bacterial alpha-L-rhamnosidase N-terminal" evidence="6">
    <location>
        <begin position="173"/>
        <end position="344"/>
    </location>
</feature>
<dbReference type="InterPro" id="IPR013737">
    <property type="entry name" value="Bac_rhamnosid_N"/>
</dbReference>
<reference evidence="9 10" key="1">
    <citation type="submission" date="2021-11" db="EMBL/GenBank/DDBJ databases">
        <title>Aliifidinibius sp. nov., a new bacterium isolated from saline soil.</title>
        <authorList>
            <person name="Galisteo C."/>
            <person name="De La Haba R."/>
            <person name="Sanchez-Porro C."/>
            <person name="Ventosa A."/>
        </authorList>
    </citation>
    <scope>NUCLEOTIDE SEQUENCE [LARGE SCALE GENOMIC DNA]</scope>
    <source>
        <strain evidence="9 10">KACC 190600</strain>
    </source>
</reference>
<dbReference type="InterPro" id="IPR008979">
    <property type="entry name" value="Galactose-bd-like_sf"/>
</dbReference>
<dbReference type="Pfam" id="PF17390">
    <property type="entry name" value="Bac_rhamnosid_C"/>
    <property type="match status" value="1"/>
</dbReference>
<dbReference type="InterPro" id="IPR008928">
    <property type="entry name" value="6-hairpin_glycosidase_sf"/>
</dbReference>
<feature type="domain" description="Alpha-L-rhamnosidase six-hairpin glycosidase" evidence="7">
    <location>
        <begin position="460"/>
        <end position="806"/>
    </location>
</feature>
<evidence type="ECO:0000313" key="10">
    <source>
        <dbReference type="Proteomes" id="UP001207337"/>
    </source>
</evidence>
<dbReference type="PIRSF" id="PIRSF010631">
    <property type="entry name" value="A-rhamnsds"/>
    <property type="match status" value="1"/>
</dbReference>
<evidence type="ECO:0000313" key="9">
    <source>
        <dbReference type="EMBL" id="MCW9713280.1"/>
    </source>
</evidence>
<evidence type="ECO:0000256" key="1">
    <source>
        <dbReference type="ARBA" id="ARBA00001445"/>
    </source>
</evidence>
<dbReference type="EC" id="3.2.1.40" evidence="2"/>
<feature type="signal peptide" evidence="4">
    <location>
        <begin position="1"/>
        <end position="21"/>
    </location>
</feature>
<dbReference type="Pfam" id="PF17389">
    <property type="entry name" value="Bac_rhamnosid6H"/>
    <property type="match status" value="1"/>
</dbReference>
<keyword evidence="3 9" id="KW-0378">Hydrolase</keyword>
<sequence>MKKYLILILIIIVGISSPVCSAGNDGELSVTNLQTEYFENPIGIDQANPRLAWKLKNSERNTLQAAYQIQVAKGENDFSSGNIIWDTGRVESESSIHNVYEGPDLESGQRYYWRVRVWNQNDGVSEWSNTSFWEMGLLNTDDWQFDWIEPGLDQDSSEPQPVPMLRTEFSVPKAIKEARAYVTAHGLYEMEINGEKVGDQVFTPGWTSYNNRLQYQTYDVTEYLQSGDNAIGVMLGDGWYRGYIGFNNQRNYYGENLALLAQIKITYEDGTTETFGTDDSWKATTGPILKSDIYNGEAYDARLEKEGWANPGYDDRNWIGVRVVSDSESKEQLVAPEGPPVRKIQELRPVEILRTPEGDTVVDMGQNMVGWIRLKVSGSAGTKVTMEHAEVLDKDGNFYTENLRAANQINTYTLKGEGEEVWEPRFTFQGFRYVKVEGYPGELTKDGVTGVVIHSDMEPTGHFESSNPLINQLQHNIVWGQKGNFLDVPTDCPQRDERLGWTGDIQVFAGTACLNMDAAGFLTKWLRDLKADQLSNGSIPHVVPNVLGEDWAGAAGWADAGVIVPWTMYQSYGDKRILETQYESMKEWVEFMREEAQSDETTYLWDNTFTFGDWLSFNSDASDYPGAYTDKELISTAYFARSTDLLHRTAEILGNNEDAKEYANLLEQVKKAFQREYITASGRVMSNTQTAYLLALKFGLLPDSLEQDAVGHLVEDINERGHLTTGFLGTPHLNPILSEYGHDKEAYKLLNRKEYPSWLYPVTIDATTIWERWDGIKPDSSFQNPGMNSFNHYAYGAIGEWLHKNVAGIKAEAPGYKKITIAPQIGGNLTHARSLLNTMYGRVESDWTIDGDQFFHTVTIPANTRATVTFLNTTPDSITEGGKDLTDTEGIHGIEKKGDNVEVKIGSGTYHFIYGWQHLEKKSGNSDTNNKSGEEKDLAIDHKLAALIADKDARQILNEELPELMDSPWLSQVMGYPLERAAQSLPGQFSISNENLQAIDQMLSNLNQ</sequence>
<evidence type="ECO:0000259" key="6">
    <source>
        <dbReference type="Pfam" id="PF08531"/>
    </source>
</evidence>
<dbReference type="InterPro" id="IPR016007">
    <property type="entry name" value="Alpha_rhamnosid"/>
</dbReference>
<dbReference type="SUPFAM" id="SSF49785">
    <property type="entry name" value="Galactose-binding domain-like"/>
    <property type="match status" value="1"/>
</dbReference>
<dbReference type="EMBL" id="JAJNDC010000002">
    <property type="protein sequence ID" value="MCW9713280.1"/>
    <property type="molecule type" value="Genomic_DNA"/>
</dbReference>
<dbReference type="SUPFAM" id="SSF48208">
    <property type="entry name" value="Six-hairpin glycosidases"/>
    <property type="match status" value="1"/>
</dbReference>
<dbReference type="RefSeq" id="WP_265789831.1">
    <property type="nucleotide sequence ID" value="NZ_BAABRS010000002.1"/>
</dbReference>
<dbReference type="Gene3D" id="1.50.10.10">
    <property type="match status" value="1"/>
</dbReference>
<dbReference type="InterPro" id="IPR012341">
    <property type="entry name" value="6hp_glycosidase-like_sf"/>
</dbReference>
<evidence type="ECO:0000259" key="5">
    <source>
        <dbReference type="Pfam" id="PF05592"/>
    </source>
</evidence>
<comment type="caution">
    <text evidence="9">The sequence shown here is derived from an EMBL/GenBank/DDBJ whole genome shotgun (WGS) entry which is preliminary data.</text>
</comment>
<feature type="domain" description="Alpha-L-rhamnosidase concanavalin-like" evidence="5">
    <location>
        <begin position="354"/>
        <end position="454"/>
    </location>
</feature>
<feature type="domain" description="Alpha-L-rhamnosidase C-terminal" evidence="8">
    <location>
        <begin position="808"/>
        <end position="881"/>
    </location>
</feature>
<dbReference type="InterPro" id="IPR035398">
    <property type="entry name" value="Bac_rhamnosid_C"/>
</dbReference>
<evidence type="ECO:0000256" key="4">
    <source>
        <dbReference type="SAM" id="SignalP"/>
    </source>
</evidence>
<feature type="chain" id="PRO_5045132717" description="alpha-L-rhamnosidase" evidence="4">
    <location>
        <begin position="22"/>
        <end position="1008"/>
    </location>
</feature>
<proteinExistence type="predicted"/>
<name>A0ABT3PZJ3_9BACT</name>
<organism evidence="9 10">
    <name type="scientific">Fodinibius salicampi</name>
    <dbReference type="NCBI Taxonomy" id="1920655"/>
    <lineage>
        <taxon>Bacteria</taxon>
        <taxon>Pseudomonadati</taxon>
        <taxon>Balneolota</taxon>
        <taxon>Balneolia</taxon>
        <taxon>Balneolales</taxon>
        <taxon>Balneolaceae</taxon>
        <taxon>Fodinibius</taxon>
    </lineage>
</organism>
<keyword evidence="4" id="KW-0732">Signal</keyword>
<dbReference type="Gene3D" id="2.60.420.10">
    <property type="entry name" value="Maltose phosphorylase, domain 3"/>
    <property type="match status" value="1"/>
</dbReference>
<dbReference type="InterPro" id="IPR013783">
    <property type="entry name" value="Ig-like_fold"/>
</dbReference>
<dbReference type="Pfam" id="PF05592">
    <property type="entry name" value="Bac_rhamnosid"/>
    <property type="match status" value="1"/>
</dbReference>
<dbReference type="Gene3D" id="2.60.120.260">
    <property type="entry name" value="Galactose-binding domain-like"/>
    <property type="match status" value="2"/>
</dbReference>
<dbReference type="InterPro" id="IPR035396">
    <property type="entry name" value="Bac_rhamnosid6H"/>
</dbReference>
<dbReference type="GO" id="GO:0016787">
    <property type="term" value="F:hydrolase activity"/>
    <property type="evidence" value="ECO:0007669"/>
    <property type="project" value="UniProtKB-KW"/>
</dbReference>
<dbReference type="Pfam" id="PF25788">
    <property type="entry name" value="Ig_Rha78A_N"/>
    <property type="match status" value="1"/>
</dbReference>
<evidence type="ECO:0000259" key="8">
    <source>
        <dbReference type="Pfam" id="PF17390"/>
    </source>
</evidence>
<evidence type="ECO:0000256" key="3">
    <source>
        <dbReference type="ARBA" id="ARBA00022801"/>
    </source>
</evidence>
<comment type="catalytic activity">
    <reaction evidence="1">
        <text>Hydrolysis of terminal non-reducing alpha-L-rhamnose residues in alpha-L-rhamnosides.</text>
        <dbReference type="EC" id="3.2.1.40"/>
    </reaction>
</comment>
<gene>
    <name evidence="9" type="ORF">LQ318_10215</name>
</gene>
<dbReference type="Gene3D" id="2.60.40.10">
    <property type="entry name" value="Immunoglobulins"/>
    <property type="match status" value="1"/>
</dbReference>
<dbReference type="Pfam" id="PF08531">
    <property type="entry name" value="Bac_rhamnosid_N"/>
    <property type="match status" value="1"/>
</dbReference>